<evidence type="ECO:0000313" key="4">
    <source>
        <dbReference type="Ensembl" id="ENSGACP00000045019.1"/>
    </source>
</evidence>
<evidence type="ECO:0000259" key="3">
    <source>
        <dbReference type="PROSITE" id="PS50097"/>
    </source>
</evidence>
<evidence type="ECO:0000256" key="2">
    <source>
        <dbReference type="ARBA" id="ARBA00022737"/>
    </source>
</evidence>
<dbReference type="GeneID" id="120808834"/>
<sequence>MSKPGSKQHNASVTTPLRKRVMILLSWVGLWLKKTLTRLWGAVPGVKRHSASPGVTDTGSGQVDSEWKTNEALCTYPPGGGEETTVTVQTSSCAFHVDLGRLSECSEYFRALSRSTMRETSESLVHLEHVSSSVFRNLLEFSFLGQFNVPQEELGTHIQVSSYLLAEAFLSRCLSVLADKLSPGNCLSYLNLAREICCLELKMTVFTYLSRNLLELPHLVTCLTNAEKDKVVQMRKLGDKRLCSLRKENLTSWSDPETERAQHVFSLKEPGDGGGGWHPITQLPFTADKWCFTAVVLHNYLYILGGHRQPVKRGWEFKMASFRYNPFTHSWFPTAPLIKHRRHFSAVACEGCIYAVGGWYLDSLVTPDSNTALYTAVECYDPWEDTWRFVSSLPLNDFTVSLSHDVPLATGLGHCLYVLGSIQRTGEKLLLQYDTRRDSWCELLPTLTRAAADLPALYFLGATDRLHVIGGNNSGNVVTSFCVQSQKWGQVHTAEKVGFAGQGTVADKQVFMPSIEHNSVARMDLQTLSLRVLPPLPISTRYEAVFYLHF</sequence>
<proteinExistence type="predicted"/>
<organism evidence="4 5">
    <name type="scientific">Gasterosteus aculeatus aculeatus</name>
    <name type="common">three-spined stickleback</name>
    <dbReference type="NCBI Taxonomy" id="481459"/>
    <lineage>
        <taxon>Eukaryota</taxon>
        <taxon>Metazoa</taxon>
        <taxon>Chordata</taxon>
        <taxon>Craniata</taxon>
        <taxon>Vertebrata</taxon>
        <taxon>Euteleostomi</taxon>
        <taxon>Actinopterygii</taxon>
        <taxon>Neopterygii</taxon>
        <taxon>Teleostei</taxon>
        <taxon>Neoteleostei</taxon>
        <taxon>Acanthomorphata</taxon>
        <taxon>Eupercaria</taxon>
        <taxon>Perciformes</taxon>
        <taxon>Cottioidei</taxon>
        <taxon>Gasterosteales</taxon>
        <taxon>Gasterosteidae</taxon>
        <taxon>Gasterosteus</taxon>
    </lineage>
</organism>
<accession>A0AAQ4Q1G8</accession>
<name>A0AAQ4Q1G8_GASAC</name>
<feature type="domain" description="BTB" evidence="3">
    <location>
        <begin position="82"/>
        <end position="151"/>
    </location>
</feature>
<protein>
    <recommendedName>
        <fullName evidence="3">BTB domain-containing protein</fullName>
    </recommendedName>
</protein>
<keyword evidence="2" id="KW-0677">Repeat</keyword>
<dbReference type="Ensembl" id="ENSGACT00000055205.1">
    <property type="protein sequence ID" value="ENSGACP00000045019.1"/>
    <property type="gene ID" value="ENSGACG00000037299.1"/>
</dbReference>
<dbReference type="InterPro" id="IPR011333">
    <property type="entry name" value="SKP1/BTB/POZ_sf"/>
</dbReference>
<dbReference type="InterPro" id="IPR006652">
    <property type="entry name" value="Kelch_1"/>
</dbReference>
<keyword evidence="5" id="KW-1185">Reference proteome</keyword>
<dbReference type="PROSITE" id="PS50097">
    <property type="entry name" value="BTB"/>
    <property type="match status" value="1"/>
</dbReference>
<dbReference type="InterPro" id="IPR052392">
    <property type="entry name" value="Kelch-BTB_domain-containing"/>
</dbReference>
<dbReference type="PANTHER" id="PTHR46375:SF3">
    <property type="entry name" value="KELCH REPEAT AND BTB DOMAIN-CONTAINING PROTEIN 13"/>
    <property type="match status" value="1"/>
</dbReference>
<reference evidence="4" key="2">
    <citation type="submission" date="2025-08" db="UniProtKB">
        <authorList>
            <consortium name="Ensembl"/>
        </authorList>
    </citation>
    <scope>IDENTIFICATION</scope>
</reference>
<dbReference type="PANTHER" id="PTHR46375">
    <property type="entry name" value="KELCH REPEAT AND BTB DOMAIN-CONTAINING PROTEIN 13-RELATED"/>
    <property type="match status" value="1"/>
</dbReference>
<dbReference type="Proteomes" id="UP000007635">
    <property type="component" value="Chromosome XIX"/>
</dbReference>
<dbReference type="Gene3D" id="3.30.710.10">
    <property type="entry name" value="Potassium Channel Kv1.1, Chain A"/>
    <property type="match status" value="1"/>
</dbReference>
<dbReference type="SMART" id="SM00612">
    <property type="entry name" value="Kelch"/>
    <property type="match status" value="2"/>
</dbReference>
<dbReference type="AlphaFoldDB" id="A0AAQ4Q1G8"/>
<dbReference type="GeneTree" id="ENSGT00940000156265"/>
<dbReference type="SUPFAM" id="SSF117281">
    <property type="entry name" value="Kelch motif"/>
    <property type="match status" value="1"/>
</dbReference>
<reference evidence="4" key="3">
    <citation type="submission" date="2025-09" db="UniProtKB">
        <authorList>
            <consortium name="Ensembl"/>
        </authorList>
    </citation>
    <scope>IDENTIFICATION</scope>
</reference>
<evidence type="ECO:0000256" key="1">
    <source>
        <dbReference type="ARBA" id="ARBA00022441"/>
    </source>
</evidence>
<dbReference type="SUPFAM" id="SSF54695">
    <property type="entry name" value="POZ domain"/>
    <property type="match status" value="1"/>
</dbReference>
<dbReference type="CDD" id="cd01165">
    <property type="entry name" value="BTB_POZ"/>
    <property type="match status" value="1"/>
</dbReference>
<evidence type="ECO:0000313" key="5">
    <source>
        <dbReference type="Proteomes" id="UP000007635"/>
    </source>
</evidence>
<dbReference type="InterPro" id="IPR000210">
    <property type="entry name" value="BTB/POZ_dom"/>
</dbReference>
<dbReference type="Pfam" id="PF00651">
    <property type="entry name" value="BTB"/>
    <property type="match status" value="1"/>
</dbReference>
<reference evidence="4 5" key="1">
    <citation type="journal article" date="2021" name="G3 (Bethesda)">
        <title>Improved contiguity of the threespine stickleback genome using long-read sequencing.</title>
        <authorList>
            <person name="Nath S."/>
            <person name="Shaw D.E."/>
            <person name="White M.A."/>
        </authorList>
    </citation>
    <scope>NUCLEOTIDE SEQUENCE [LARGE SCALE GENOMIC DNA]</scope>
    <source>
        <strain evidence="4 5">Lake Benthic</strain>
    </source>
</reference>
<dbReference type="KEGG" id="gat:120808834"/>
<dbReference type="InterPro" id="IPR015915">
    <property type="entry name" value="Kelch-typ_b-propeller"/>
</dbReference>
<dbReference type="RefSeq" id="XP_040017976.1">
    <property type="nucleotide sequence ID" value="XM_040162042.1"/>
</dbReference>
<keyword evidence="1" id="KW-0880">Kelch repeat</keyword>
<dbReference type="Gene3D" id="2.120.10.80">
    <property type="entry name" value="Kelch-type beta propeller"/>
    <property type="match status" value="1"/>
</dbReference>
<dbReference type="Pfam" id="PF01344">
    <property type="entry name" value="Kelch_1"/>
    <property type="match status" value="1"/>
</dbReference>